<evidence type="ECO:0000313" key="1">
    <source>
        <dbReference type="EMBL" id="ESR45033.1"/>
    </source>
</evidence>
<sequence length="75" mass="8945">MTRTNSMAGRNNSRDFWQWWRSDFESRSMTRTNSMAGRNNSHDFWQWWRSDFEGAVVGSKTEVVVERALVQPWEG</sequence>
<dbReference type="InParanoid" id="V4SBT3"/>
<reference evidence="1 2" key="1">
    <citation type="submission" date="2013-10" db="EMBL/GenBank/DDBJ databases">
        <authorList>
            <consortium name="International Citrus Genome Consortium"/>
            <person name="Jenkins J."/>
            <person name="Schmutz J."/>
            <person name="Prochnik S."/>
            <person name="Rokhsar D."/>
            <person name="Gmitter F."/>
            <person name="Ollitrault P."/>
            <person name="Machado M."/>
            <person name="Talon M."/>
            <person name="Wincker P."/>
            <person name="Jaillon O."/>
            <person name="Morgante M."/>
        </authorList>
    </citation>
    <scope>NUCLEOTIDE SEQUENCE</scope>
    <source>
        <strain evidence="2">cv. Clemenules</strain>
    </source>
</reference>
<accession>V4SBT3</accession>
<evidence type="ECO:0000313" key="2">
    <source>
        <dbReference type="Proteomes" id="UP000030687"/>
    </source>
</evidence>
<keyword evidence="2" id="KW-1185">Reference proteome</keyword>
<dbReference type="Gramene" id="ESR45033">
    <property type="protein sequence ID" value="ESR45033"/>
    <property type="gene ID" value="CICLE_v10004081mg"/>
</dbReference>
<proteinExistence type="predicted"/>
<dbReference type="KEGG" id="cic:CICLE_v10004081mg"/>
<gene>
    <name evidence="1" type="ORF">CICLE_v10004081mg</name>
</gene>
<name>V4SBT3_CITCL</name>
<dbReference type="AlphaFoldDB" id="V4SBT3"/>
<protein>
    <submittedName>
        <fullName evidence="1">Uncharacterized protein</fullName>
    </submittedName>
</protein>
<dbReference type="EMBL" id="KI536799">
    <property type="protein sequence ID" value="ESR45033.1"/>
    <property type="molecule type" value="Genomic_DNA"/>
</dbReference>
<organism evidence="1 2">
    <name type="scientific">Citrus clementina</name>
    <name type="common">Clementine</name>
    <name type="synonym">Citrus deliciosa x Citrus sinensis</name>
    <dbReference type="NCBI Taxonomy" id="85681"/>
    <lineage>
        <taxon>Eukaryota</taxon>
        <taxon>Viridiplantae</taxon>
        <taxon>Streptophyta</taxon>
        <taxon>Embryophyta</taxon>
        <taxon>Tracheophyta</taxon>
        <taxon>Spermatophyta</taxon>
        <taxon>Magnoliopsida</taxon>
        <taxon>eudicotyledons</taxon>
        <taxon>Gunneridae</taxon>
        <taxon>Pentapetalae</taxon>
        <taxon>rosids</taxon>
        <taxon>malvids</taxon>
        <taxon>Sapindales</taxon>
        <taxon>Rutaceae</taxon>
        <taxon>Aurantioideae</taxon>
        <taxon>Citrus</taxon>
    </lineage>
</organism>
<dbReference type="Proteomes" id="UP000030687">
    <property type="component" value="Unassembled WGS sequence"/>
</dbReference>